<sequence>MTGQPVDPPLVEIDGEVIGYALPENKRCETCIEWESACEVAIAAGQLLPLLPRRGHGPRGLLPRGKEPL</sequence>
<reference evidence="2" key="1">
    <citation type="submission" date="2018-12" db="EMBL/GenBank/DDBJ databases">
        <title>Tengunoibacter tsumagoiensis gen. nov., sp. nov., Dictyobacter kobayashii sp. nov., D. alpinus sp. nov., and D. joshuensis sp. nov. and description of Dictyobacteraceae fam. nov. within the order Ktedonobacterales isolated from Tengu-no-mugimeshi.</title>
        <authorList>
            <person name="Wang C.M."/>
            <person name="Zheng Y."/>
            <person name="Sakai Y."/>
            <person name="Toyoda A."/>
            <person name="Minakuchi Y."/>
            <person name="Abe K."/>
            <person name="Yokota A."/>
            <person name="Yabe S."/>
        </authorList>
    </citation>
    <scope>NUCLEOTIDE SEQUENCE [LARGE SCALE GENOMIC DNA]</scope>
    <source>
        <strain evidence="2">Uno16</strain>
    </source>
</reference>
<evidence type="ECO:0000313" key="1">
    <source>
        <dbReference type="EMBL" id="GCE32173.1"/>
    </source>
</evidence>
<dbReference type="EMBL" id="BIFT01000003">
    <property type="protein sequence ID" value="GCE32173.1"/>
    <property type="molecule type" value="Genomic_DNA"/>
</dbReference>
<dbReference type="AlphaFoldDB" id="A0A402BLD5"/>
<dbReference type="Proteomes" id="UP000287171">
    <property type="component" value="Unassembled WGS sequence"/>
</dbReference>
<accession>A0A402BLD5</accession>
<keyword evidence="2" id="KW-1185">Reference proteome</keyword>
<name>A0A402BLD5_9CHLR</name>
<protein>
    <submittedName>
        <fullName evidence="1">Uncharacterized protein</fullName>
    </submittedName>
</protein>
<organism evidence="1 2">
    <name type="scientific">Dictyobacter alpinus</name>
    <dbReference type="NCBI Taxonomy" id="2014873"/>
    <lineage>
        <taxon>Bacteria</taxon>
        <taxon>Bacillati</taxon>
        <taxon>Chloroflexota</taxon>
        <taxon>Ktedonobacteria</taxon>
        <taxon>Ktedonobacterales</taxon>
        <taxon>Dictyobacteraceae</taxon>
        <taxon>Dictyobacter</taxon>
    </lineage>
</organism>
<proteinExistence type="predicted"/>
<comment type="caution">
    <text evidence="1">The sequence shown here is derived from an EMBL/GenBank/DDBJ whole genome shotgun (WGS) entry which is preliminary data.</text>
</comment>
<gene>
    <name evidence="1" type="ORF">KDA_76570</name>
</gene>
<evidence type="ECO:0000313" key="2">
    <source>
        <dbReference type="Proteomes" id="UP000287171"/>
    </source>
</evidence>